<evidence type="ECO:0000313" key="5">
    <source>
        <dbReference type="Proteomes" id="UP000434957"/>
    </source>
</evidence>
<proteinExistence type="predicted"/>
<organism evidence="1 6">
    <name type="scientific">Phytophthora rubi</name>
    <dbReference type="NCBI Taxonomy" id="129364"/>
    <lineage>
        <taxon>Eukaryota</taxon>
        <taxon>Sar</taxon>
        <taxon>Stramenopiles</taxon>
        <taxon>Oomycota</taxon>
        <taxon>Peronosporomycetes</taxon>
        <taxon>Peronosporales</taxon>
        <taxon>Peronosporaceae</taxon>
        <taxon>Phytophthora</taxon>
    </lineage>
</organism>
<dbReference type="Proteomes" id="UP000435112">
    <property type="component" value="Unassembled WGS sequence"/>
</dbReference>
<name>A0A6A3H2A6_9STRA</name>
<dbReference type="OrthoDB" id="10274089at2759"/>
<protein>
    <submittedName>
        <fullName evidence="1">Uncharacterized protein</fullName>
    </submittedName>
</protein>
<dbReference type="AlphaFoldDB" id="A0A6A3H2A6"/>
<dbReference type="Proteomes" id="UP000434957">
    <property type="component" value="Unassembled WGS sequence"/>
</dbReference>
<evidence type="ECO:0000313" key="3">
    <source>
        <dbReference type="EMBL" id="KAE9297896.1"/>
    </source>
</evidence>
<evidence type="ECO:0000313" key="6">
    <source>
        <dbReference type="Proteomes" id="UP000435112"/>
    </source>
</evidence>
<dbReference type="EMBL" id="QXFT01002464">
    <property type="protein sequence ID" value="KAE9297896.1"/>
    <property type="molecule type" value="Genomic_DNA"/>
</dbReference>
<gene>
    <name evidence="2" type="ORF">PR001_g22221</name>
    <name evidence="1" type="ORF">PR002_g29291</name>
    <name evidence="3" type="ORF">PR003_g23383</name>
</gene>
<evidence type="ECO:0000313" key="1">
    <source>
        <dbReference type="EMBL" id="KAE8963440.1"/>
    </source>
</evidence>
<reference evidence="4 6" key="1">
    <citation type="submission" date="2018-09" db="EMBL/GenBank/DDBJ databases">
        <title>Genomic investigation of the strawberry pathogen Phytophthora fragariae indicates pathogenicity is determined by transcriptional variation in three key races.</title>
        <authorList>
            <person name="Adams T.M."/>
            <person name="Armitage A.D."/>
            <person name="Sobczyk M.K."/>
            <person name="Bates H.J."/>
            <person name="Dunwell J.M."/>
            <person name="Nellist C.F."/>
            <person name="Harrison R.J."/>
        </authorList>
    </citation>
    <scope>NUCLEOTIDE SEQUENCE [LARGE SCALE GENOMIC DNA]</scope>
    <source>
        <strain evidence="2 4">SCRP249</strain>
        <strain evidence="1 6">SCRP324</strain>
        <strain evidence="3 5">SCRP333</strain>
    </source>
</reference>
<keyword evidence="5" id="KW-1185">Reference proteome</keyword>
<sequence length="50" mass="5291">MVPVKNEGAVVGEDAIQPPCQVGTAKDLDAVSTSTQPLLVYRMHSPVLPM</sequence>
<dbReference type="EMBL" id="QXFU01005684">
    <property type="protein sequence ID" value="KAE8963440.1"/>
    <property type="molecule type" value="Genomic_DNA"/>
</dbReference>
<dbReference type="EMBL" id="QXFV01002443">
    <property type="protein sequence ID" value="KAE8987796.1"/>
    <property type="molecule type" value="Genomic_DNA"/>
</dbReference>
<accession>A0A6A3H2A6</accession>
<evidence type="ECO:0000313" key="4">
    <source>
        <dbReference type="Proteomes" id="UP000429607"/>
    </source>
</evidence>
<evidence type="ECO:0000313" key="2">
    <source>
        <dbReference type="EMBL" id="KAE8987796.1"/>
    </source>
</evidence>
<comment type="caution">
    <text evidence="1">The sequence shown here is derived from an EMBL/GenBank/DDBJ whole genome shotgun (WGS) entry which is preliminary data.</text>
</comment>
<dbReference type="Proteomes" id="UP000429607">
    <property type="component" value="Unassembled WGS sequence"/>
</dbReference>